<dbReference type="Gene3D" id="3.40.50.300">
    <property type="entry name" value="P-loop containing nucleotide triphosphate hydrolases"/>
    <property type="match status" value="1"/>
</dbReference>
<dbReference type="AlphaFoldDB" id="A0A2T0UHK1"/>
<dbReference type="GO" id="GO:0016740">
    <property type="term" value="F:transferase activity"/>
    <property type="evidence" value="ECO:0007669"/>
    <property type="project" value="UniProtKB-KW"/>
</dbReference>
<comment type="caution">
    <text evidence="1">The sequence shown here is derived from an EMBL/GenBank/DDBJ whole genome shotgun (WGS) entry which is preliminary data.</text>
</comment>
<keyword evidence="1" id="KW-0808">Transferase</keyword>
<dbReference type="InterPro" id="IPR052736">
    <property type="entry name" value="Stf3_sulfotransferase"/>
</dbReference>
<dbReference type="RefSeq" id="WP_106365407.1">
    <property type="nucleotide sequence ID" value="NZ_PVTJ01000007.1"/>
</dbReference>
<dbReference type="PANTHER" id="PTHR36451">
    <property type="entry name" value="PAPS-DEPENDENT SULFOTRANSFERASE STF3"/>
    <property type="match status" value="1"/>
</dbReference>
<sequence>MERVAPWLRAVNTVLTPAIAGRRKKVDRLVERAVRDAESRTGSTARGDDEFTDDMRALLHAYAEVPGLTPVGWLGAVQEVTDRIENRLRIRKLHALNPEIADERIDRPIVVTGVPRTGTTLLQRLLAVPVGNRSPLLHQLMHPDLPGAPDHDHRRRTERTVDAMHKAVPTFGALYDMHPDKPDSCIWVLPHGVGHLVRIHPPGYVQWMLDRDAAPDYRYLKQTLQVLQHGGPKRRWVLRAPAHLWSLGPLMKAFPDAQIVWTHREPADALASLCSMTETAMAVNTTEADPGDIGRLWLGLLATGTDRARTERARLPAYTVIDVPYRHLTTEAPRQVPALFQRLGLPWGLAEQAALDAALATRPRGHRYDLARYGLGQAEVDYALADYKRIYGAFL</sequence>
<accession>A0A2T0UHK1</accession>
<dbReference type="Pfam" id="PF13469">
    <property type="entry name" value="Sulfotransfer_3"/>
    <property type="match status" value="1"/>
</dbReference>
<evidence type="ECO:0000313" key="1">
    <source>
        <dbReference type="EMBL" id="PRY57420.1"/>
    </source>
</evidence>
<proteinExistence type="predicted"/>
<protein>
    <submittedName>
        <fullName evidence="1">Sulfotransferase family protein</fullName>
    </submittedName>
</protein>
<dbReference type="SUPFAM" id="SSF52540">
    <property type="entry name" value="P-loop containing nucleoside triphosphate hydrolases"/>
    <property type="match status" value="1"/>
</dbReference>
<reference evidence="1 2" key="1">
    <citation type="submission" date="2018-03" db="EMBL/GenBank/DDBJ databases">
        <title>Genomic Encyclopedia of Type Strains, Phase III (KMG-III): the genomes of soil and plant-associated and newly described type strains.</title>
        <authorList>
            <person name="Whitman W."/>
        </authorList>
    </citation>
    <scope>NUCLEOTIDE SEQUENCE [LARGE SCALE GENOMIC DNA]</scope>
    <source>
        <strain evidence="1 2">CGMCC 4.7067</strain>
    </source>
</reference>
<organism evidence="1 2">
    <name type="scientific">Glycomyces artemisiae</name>
    <dbReference type="NCBI Taxonomy" id="1076443"/>
    <lineage>
        <taxon>Bacteria</taxon>
        <taxon>Bacillati</taxon>
        <taxon>Actinomycetota</taxon>
        <taxon>Actinomycetes</taxon>
        <taxon>Glycomycetales</taxon>
        <taxon>Glycomycetaceae</taxon>
        <taxon>Glycomyces</taxon>
    </lineage>
</organism>
<dbReference type="EMBL" id="PVTJ01000007">
    <property type="protein sequence ID" value="PRY57420.1"/>
    <property type="molecule type" value="Genomic_DNA"/>
</dbReference>
<evidence type="ECO:0000313" key="2">
    <source>
        <dbReference type="Proteomes" id="UP000238176"/>
    </source>
</evidence>
<dbReference type="PANTHER" id="PTHR36451:SF1">
    <property type="entry name" value="OMEGA-HYDROXY-BETA-DIHYDROMENAQUINONE-9 SULFOTRANSFERASE STF3"/>
    <property type="match status" value="1"/>
</dbReference>
<gene>
    <name evidence="1" type="ORF">B0I28_107269</name>
</gene>
<dbReference type="Proteomes" id="UP000238176">
    <property type="component" value="Unassembled WGS sequence"/>
</dbReference>
<dbReference type="InterPro" id="IPR027417">
    <property type="entry name" value="P-loop_NTPase"/>
</dbReference>
<dbReference type="OrthoDB" id="9777890at2"/>
<name>A0A2T0UHK1_9ACTN</name>
<keyword evidence="2" id="KW-1185">Reference proteome</keyword>